<evidence type="ECO:0000313" key="3">
    <source>
        <dbReference type="Proteomes" id="UP000325081"/>
    </source>
</evidence>
<feature type="region of interest" description="Disordered" evidence="1">
    <location>
        <begin position="35"/>
        <end position="127"/>
    </location>
</feature>
<name>A0A5A7RDG5_STRAF</name>
<dbReference type="PANTHER" id="PTHR31949:SF15">
    <property type="entry name" value="ENDOCHITINASE A-LIKE ISOFORM X1"/>
    <property type="match status" value="1"/>
</dbReference>
<dbReference type="OrthoDB" id="1929779at2759"/>
<dbReference type="EMBL" id="BKCP01011070">
    <property type="protein sequence ID" value="GER54421.1"/>
    <property type="molecule type" value="Genomic_DNA"/>
</dbReference>
<dbReference type="Proteomes" id="UP000325081">
    <property type="component" value="Unassembled WGS sequence"/>
</dbReference>
<organism evidence="2 3">
    <name type="scientific">Striga asiatica</name>
    <name type="common">Asiatic witchweed</name>
    <name type="synonym">Buchnera asiatica</name>
    <dbReference type="NCBI Taxonomy" id="4170"/>
    <lineage>
        <taxon>Eukaryota</taxon>
        <taxon>Viridiplantae</taxon>
        <taxon>Streptophyta</taxon>
        <taxon>Embryophyta</taxon>
        <taxon>Tracheophyta</taxon>
        <taxon>Spermatophyta</taxon>
        <taxon>Magnoliopsida</taxon>
        <taxon>eudicotyledons</taxon>
        <taxon>Gunneridae</taxon>
        <taxon>Pentapetalae</taxon>
        <taxon>asterids</taxon>
        <taxon>lamiids</taxon>
        <taxon>Lamiales</taxon>
        <taxon>Orobanchaceae</taxon>
        <taxon>Buchnereae</taxon>
        <taxon>Striga</taxon>
    </lineage>
</organism>
<reference evidence="3" key="1">
    <citation type="journal article" date="2019" name="Curr. Biol.">
        <title>Genome Sequence of Striga asiatica Provides Insight into the Evolution of Plant Parasitism.</title>
        <authorList>
            <person name="Yoshida S."/>
            <person name="Kim S."/>
            <person name="Wafula E.K."/>
            <person name="Tanskanen J."/>
            <person name="Kim Y.M."/>
            <person name="Honaas L."/>
            <person name="Yang Z."/>
            <person name="Spallek T."/>
            <person name="Conn C.E."/>
            <person name="Ichihashi Y."/>
            <person name="Cheong K."/>
            <person name="Cui S."/>
            <person name="Der J.P."/>
            <person name="Gundlach H."/>
            <person name="Jiao Y."/>
            <person name="Hori C."/>
            <person name="Ishida J.K."/>
            <person name="Kasahara H."/>
            <person name="Kiba T."/>
            <person name="Kim M.S."/>
            <person name="Koo N."/>
            <person name="Laohavisit A."/>
            <person name="Lee Y.H."/>
            <person name="Lumba S."/>
            <person name="McCourt P."/>
            <person name="Mortimer J.C."/>
            <person name="Mutuku J.M."/>
            <person name="Nomura T."/>
            <person name="Sasaki-Sekimoto Y."/>
            <person name="Seto Y."/>
            <person name="Wang Y."/>
            <person name="Wakatake T."/>
            <person name="Sakakibara H."/>
            <person name="Demura T."/>
            <person name="Yamaguchi S."/>
            <person name="Yoneyama K."/>
            <person name="Manabe R.I."/>
            <person name="Nelson D.C."/>
            <person name="Schulman A.H."/>
            <person name="Timko M.P."/>
            <person name="dePamphilis C.W."/>
            <person name="Choi D."/>
            <person name="Shirasu K."/>
        </authorList>
    </citation>
    <scope>NUCLEOTIDE SEQUENCE [LARGE SCALE GENOMIC DNA]</scope>
    <source>
        <strain evidence="3">cv. UVA1</strain>
    </source>
</reference>
<sequence>MVLKEVDENLAIFLGNTYIDKSKNEQALIQDSYEIYGSKVKNRESAKGESGLSGREIVPPKSKRAKDPSAGPKRRPLPSPDQKPTPTERLPTKSKPPGAAATSAPPKTTSSATTSFSIKPQTRRSSIQITKMPLMRKKSCGAPDGDDDVSPVVMGTKMVERLVNMRKLAPPLRGGESFGSLDNHRAKKKSGFGRLLSIRSLDMAIRHMDIRRSITTSDVLRAVKL</sequence>
<protein>
    <submittedName>
        <fullName evidence="2">Proteophosphoglycan</fullName>
    </submittedName>
</protein>
<comment type="caution">
    <text evidence="2">The sequence shown here is derived from an EMBL/GenBank/DDBJ whole genome shotgun (WGS) entry which is preliminary data.</text>
</comment>
<evidence type="ECO:0000256" key="1">
    <source>
        <dbReference type="SAM" id="MobiDB-lite"/>
    </source>
</evidence>
<evidence type="ECO:0000313" key="2">
    <source>
        <dbReference type="EMBL" id="GER54421.1"/>
    </source>
</evidence>
<dbReference type="GO" id="GO:0055028">
    <property type="term" value="C:cortical microtubule"/>
    <property type="evidence" value="ECO:0007669"/>
    <property type="project" value="TreeGrafter"/>
</dbReference>
<feature type="compositionally biased region" description="Low complexity" evidence="1">
    <location>
        <begin position="93"/>
        <end position="115"/>
    </location>
</feature>
<keyword evidence="3" id="KW-1185">Reference proteome</keyword>
<accession>A0A5A7RDG5</accession>
<dbReference type="GO" id="GO:0043622">
    <property type="term" value="P:cortical microtubule organization"/>
    <property type="evidence" value="ECO:0007669"/>
    <property type="project" value="TreeGrafter"/>
</dbReference>
<dbReference type="AlphaFoldDB" id="A0A5A7RDG5"/>
<dbReference type="PANTHER" id="PTHR31949">
    <property type="entry name" value="GASTRIC MUCIN-LIKE PROTEIN"/>
    <property type="match status" value="1"/>
</dbReference>
<gene>
    <name evidence="2" type="ORF">STAS_31998</name>
</gene>
<proteinExistence type="predicted"/>
<feature type="compositionally biased region" description="Polar residues" evidence="1">
    <location>
        <begin position="116"/>
        <end position="127"/>
    </location>
</feature>